<accession>A0A1H8XFZ9</accession>
<dbReference type="Gene3D" id="2.30.40.10">
    <property type="entry name" value="Urease, subunit C, domain 1"/>
    <property type="match status" value="1"/>
</dbReference>
<dbReference type="STRING" id="394193.SAMN04489732_107180"/>
<dbReference type="OrthoDB" id="3514520at2"/>
<dbReference type="Gene3D" id="1.20.58.520">
    <property type="entry name" value="Amidohydrolase"/>
    <property type="match status" value="1"/>
</dbReference>
<gene>
    <name evidence="2" type="ORF">SAMN04489732_107180</name>
</gene>
<keyword evidence="3" id="KW-1185">Reference proteome</keyword>
<dbReference type="PANTHER" id="PTHR43135">
    <property type="entry name" value="ALPHA-D-RIBOSE 1-METHYLPHOSPHONATE 5-TRIPHOSPHATE DIPHOSPHATASE"/>
    <property type="match status" value="1"/>
</dbReference>
<dbReference type="SUPFAM" id="SSF51556">
    <property type="entry name" value="Metallo-dependent hydrolases"/>
    <property type="match status" value="1"/>
</dbReference>
<dbReference type="Gene3D" id="3.40.50.10910">
    <property type="entry name" value="Amidohydrolase"/>
    <property type="match status" value="1"/>
</dbReference>
<dbReference type="GO" id="GO:0016810">
    <property type="term" value="F:hydrolase activity, acting on carbon-nitrogen (but not peptide) bonds"/>
    <property type="evidence" value="ECO:0007669"/>
    <property type="project" value="InterPro"/>
</dbReference>
<dbReference type="Proteomes" id="UP000198582">
    <property type="component" value="Unassembled WGS sequence"/>
</dbReference>
<feature type="domain" description="Amidohydrolase-related" evidence="1">
    <location>
        <begin position="30"/>
        <end position="359"/>
    </location>
</feature>
<organism evidence="2 3">
    <name type="scientific">Amycolatopsis saalfeldensis</name>
    <dbReference type="NCBI Taxonomy" id="394193"/>
    <lineage>
        <taxon>Bacteria</taxon>
        <taxon>Bacillati</taxon>
        <taxon>Actinomycetota</taxon>
        <taxon>Actinomycetes</taxon>
        <taxon>Pseudonocardiales</taxon>
        <taxon>Pseudonocardiaceae</taxon>
        <taxon>Amycolatopsis</taxon>
    </lineage>
</organism>
<dbReference type="InterPro" id="IPR051781">
    <property type="entry name" value="Metallo-dep_Hydrolase"/>
</dbReference>
<proteinExistence type="predicted"/>
<dbReference type="InterPro" id="IPR006680">
    <property type="entry name" value="Amidohydro-rel"/>
</dbReference>
<dbReference type="RefSeq" id="WP_091618089.1">
    <property type="nucleotide sequence ID" value="NZ_FOEF01000007.1"/>
</dbReference>
<evidence type="ECO:0000259" key="1">
    <source>
        <dbReference type="Pfam" id="PF01979"/>
    </source>
</evidence>
<dbReference type="AlphaFoldDB" id="A0A1H8XFZ9"/>
<evidence type="ECO:0000313" key="2">
    <source>
        <dbReference type="EMBL" id="SEP38752.1"/>
    </source>
</evidence>
<dbReference type="EMBL" id="FOEF01000007">
    <property type="protein sequence ID" value="SEP38752.1"/>
    <property type="molecule type" value="Genomic_DNA"/>
</dbReference>
<evidence type="ECO:0000313" key="3">
    <source>
        <dbReference type="Proteomes" id="UP000198582"/>
    </source>
</evidence>
<dbReference type="Pfam" id="PF01979">
    <property type="entry name" value="Amidohydro_1"/>
    <property type="match status" value="1"/>
</dbReference>
<name>A0A1H8XFZ9_9PSEU</name>
<reference evidence="2 3" key="1">
    <citation type="submission" date="2016-10" db="EMBL/GenBank/DDBJ databases">
        <authorList>
            <person name="de Groot N.N."/>
        </authorList>
    </citation>
    <scope>NUCLEOTIDE SEQUENCE [LARGE SCALE GENOMIC DNA]</scope>
    <source>
        <strain evidence="2 3">DSM 44993</strain>
    </source>
</reference>
<dbReference type="InterPro" id="IPR011059">
    <property type="entry name" value="Metal-dep_hydrolase_composite"/>
</dbReference>
<dbReference type="PANTHER" id="PTHR43135:SF3">
    <property type="entry name" value="ALPHA-D-RIBOSE 1-METHYLPHOSPHONATE 5-TRIPHOSPHATE DIPHOSPHATASE"/>
    <property type="match status" value="1"/>
</dbReference>
<dbReference type="Gene3D" id="3.30.110.90">
    <property type="entry name" value="Amidohydrolase"/>
    <property type="match status" value="1"/>
</dbReference>
<sequence length="383" mass="39999">MGKQVLADVRVFDGSGRPEDAEIVDGAGATLLPGLIDAHTHADEAGLRQALTFGVTTELDLASTPGTMIPLRAEVAAAADLADVRSSSFGLTTPGGHPHQLRDRQRDPDWPTVAGPGEAQAFVDGRIAEGADYLKVLIEDGRTLGTSLPALTPDLVDAVVRAGHARGKLVLAHALTVAATEIALDAGADGLTHLFVDRPHTPGLITRIADSGMFVIPTLSTLASITGRRDGADLAADARVRPQLSPEWLDNLSRSWAFQQPHHFRYALDTVAALHAAGVDVLAGTDASHLGAFGMAHGASLHDELRLLVLAGFSPVAALNAATSVPAARFGLADRGGIRPGARADLVLVDGDPTTDIGATLSLRAVWRGGVRLETLRREHHHG</sequence>
<dbReference type="SUPFAM" id="SSF51338">
    <property type="entry name" value="Composite domain of metallo-dependent hydrolases"/>
    <property type="match status" value="1"/>
</dbReference>
<dbReference type="InterPro" id="IPR032466">
    <property type="entry name" value="Metal_Hydrolase"/>
</dbReference>
<protein>
    <submittedName>
        <fullName evidence="2">Imidazolonepropionase</fullName>
    </submittedName>
</protein>